<keyword evidence="6" id="KW-1185">Reference proteome</keyword>
<proteinExistence type="predicted"/>
<evidence type="ECO:0000259" key="4">
    <source>
        <dbReference type="Pfam" id="PF13709"/>
    </source>
</evidence>
<dbReference type="PANTHER" id="PTHR37464">
    <property type="entry name" value="BLL2463 PROTEIN"/>
    <property type="match status" value="1"/>
</dbReference>
<organism evidence="5 6">
    <name type="scientific">Vineibacter terrae</name>
    <dbReference type="NCBI Taxonomy" id="2586908"/>
    <lineage>
        <taxon>Bacteria</taxon>
        <taxon>Pseudomonadati</taxon>
        <taxon>Pseudomonadota</taxon>
        <taxon>Alphaproteobacteria</taxon>
        <taxon>Hyphomicrobiales</taxon>
        <taxon>Vineibacter</taxon>
    </lineage>
</organism>
<keyword evidence="2" id="KW-1133">Transmembrane helix</keyword>
<feature type="transmembrane region" description="Helical" evidence="2">
    <location>
        <begin position="646"/>
        <end position="666"/>
    </location>
</feature>
<dbReference type="RefSeq" id="WP_147852165.1">
    <property type="nucleotide sequence ID" value="NZ_VDUZ01000073.1"/>
</dbReference>
<dbReference type="OrthoDB" id="9773014at2"/>
<evidence type="ECO:0000259" key="3">
    <source>
        <dbReference type="Pfam" id="PF07584"/>
    </source>
</evidence>
<comment type="caution">
    <text evidence="5">The sequence shown here is derived from an EMBL/GenBank/DDBJ whole genome shotgun (WGS) entry which is preliminary data.</text>
</comment>
<name>A0A5C8P9S4_9HYPH</name>
<dbReference type="Proteomes" id="UP000321638">
    <property type="component" value="Unassembled WGS sequence"/>
</dbReference>
<dbReference type="Pfam" id="PF07584">
    <property type="entry name" value="BatA"/>
    <property type="match status" value="1"/>
</dbReference>
<feature type="transmembrane region" description="Helical" evidence="2">
    <location>
        <begin position="61"/>
        <end position="79"/>
    </location>
</feature>
<feature type="compositionally biased region" description="Pro residues" evidence="1">
    <location>
        <begin position="686"/>
        <end position="695"/>
    </location>
</feature>
<dbReference type="NCBIfam" id="TIGR02226">
    <property type="entry name" value="two_anch"/>
    <property type="match status" value="1"/>
</dbReference>
<feature type="region of interest" description="Disordered" evidence="1">
    <location>
        <begin position="668"/>
        <end position="705"/>
    </location>
</feature>
<reference evidence="5 6" key="1">
    <citation type="submission" date="2019-06" db="EMBL/GenBank/DDBJ databases">
        <title>New taxonomy in bacterial strain CC-CFT640, isolated from vineyard.</title>
        <authorList>
            <person name="Lin S.-Y."/>
            <person name="Tsai C.-F."/>
            <person name="Young C.-C."/>
        </authorList>
    </citation>
    <scope>NUCLEOTIDE SEQUENCE [LARGE SCALE GENOMIC DNA]</scope>
    <source>
        <strain evidence="5 6">CC-CFT640</strain>
    </source>
</reference>
<evidence type="ECO:0000313" key="6">
    <source>
        <dbReference type="Proteomes" id="UP000321638"/>
    </source>
</evidence>
<dbReference type="InterPro" id="IPR025297">
    <property type="entry name" value="DUF4159"/>
</dbReference>
<protein>
    <submittedName>
        <fullName evidence="5">DUF4159 domain-containing protein</fullName>
    </submittedName>
</protein>
<gene>
    <name evidence="5" type="ORF">FHP25_37640</name>
</gene>
<dbReference type="InterPro" id="IPR011933">
    <property type="entry name" value="Double_TM_dom"/>
</dbReference>
<dbReference type="Gene3D" id="3.40.50.12140">
    <property type="entry name" value="Domain of unknown function DUF4159"/>
    <property type="match status" value="1"/>
</dbReference>
<evidence type="ECO:0000313" key="5">
    <source>
        <dbReference type="EMBL" id="TXL69732.1"/>
    </source>
</evidence>
<evidence type="ECO:0000256" key="2">
    <source>
        <dbReference type="SAM" id="Phobius"/>
    </source>
</evidence>
<feature type="transmembrane region" description="Helical" evidence="2">
    <location>
        <begin position="6"/>
        <end position="28"/>
    </location>
</feature>
<dbReference type="InterPro" id="IPR024163">
    <property type="entry name" value="Aerotolerance_reg_N"/>
</dbReference>
<dbReference type="CDD" id="cd03143">
    <property type="entry name" value="A4_beta-galactosidase_middle_domain"/>
    <property type="match status" value="1"/>
</dbReference>
<sequence>MLSLGALAFATPWMLSLLVALPVIYWLLRLLPPAPKLVRFPAIRLLLGLEPPERTPVRIPLWLLLLRLLLVTLLIVALARPLLNPAAELGGQGPLVLLIDDGWASAPNWSVMQRHAERLTERAERANRPVAIQSTAPAALDDVQPKHGLLRPEEARAAIRALKPKPWPTDRAAAVAALQKLNLPTPAHVVWLSDGLDSKDLQAAAERALKLGSLEVIRPESSRIALTLLQPEAGGRELKVKALRAAGDGPRRIAVQGSDDRGAIVARTMLDFAPTATEAAATIDTPTELRNRIARLDIEGQSSAGAAVLLDERFRRRPVGIMGESQTASGQPLLQEVFFLERALEPYAAITIGDRTALLGQRMAIILVPDNASPGSDDRAALNDWIEKGGILVRFAGPRLAASEDELVPVKLRQGDRALGGAMSWGQPAALAEFPATSPFAGLTIPPDVRIQQQVLAEPGPDVGDKTWARLTDGTPLVTGEKRGQGYLVLIHTTANTGWSNLALSGLFVDMLQRLVQLSRGVAGEGTAQQLKPWRALDGFGKLGAPPLGTLPLPPDAMQTFRPRPVTPPGLYGDQSAQVAFNLGGRVDPPAVLGSLPSGVATDRLSEEGETDLSRWFLAAALILLLLDFVIALLLRGLLPLPGRRLGRAAGAIVIAVGLAIAVSPGDVQAQQPQPKAPPTQQRPQQQPPSPPPAATPTQPKPGDDALLRATLETRLAYVITGNREVDEVSRAGLEGLGEILRARTSVEPGDPIGVDLEKDDLRLYPFVYWPITPDQPAPSVAAAANIDRHMKSGGILFLDTRDQHITLGRGGTNADLKRLLRTVDVPPLVAMPQDHVLSKSFYLLSDMPGRWAGGRLWIEAGNGRINDGVAAIIVGANDYAGAWAMESAGRGMFPVAPGGENQREMAFRFGVNLVMYALTGNYKDDAVHLNDIMQRLRR</sequence>
<keyword evidence="2" id="KW-0472">Membrane</keyword>
<keyword evidence="2" id="KW-0812">Transmembrane</keyword>
<feature type="transmembrane region" description="Helical" evidence="2">
    <location>
        <begin position="616"/>
        <end position="639"/>
    </location>
</feature>
<dbReference type="EMBL" id="VDUZ01000073">
    <property type="protein sequence ID" value="TXL69732.1"/>
    <property type="molecule type" value="Genomic_DNA"/>
</dbReference>
<feature type="domain" description="DUF4159" evidence="4">
    <location>
        <begin position="715"/>
        <end position="919"/>
    </location>
</feature>
<dbReference type="PANTHER" id="PTHR37464:SF1">
    <property type="entry name" value="BLL2463 PROTEIN"/>
    <property type="match status" value="1"/>
</dbReference>
<dbReference type="AlphaFoldDB" id="A0A5C8P9S4"/>
<accession>A0A5C8P9S4</accession>
<evidence type="ECO:0000256" key="1">
    <source>
        <dbReference type="SAM" id="MobiDB-lite"/>
    </source>
</evidence>
<dbReference type="Pfam" id="PF13709">
    <property type="entry name" value="DUF4159"/>
    <property type="match status" value="1"/>
</dbReference>
<feature type="compositionally biased region" description="Low complexity" evidence="1">
    <location>
        <begin position="668"/>
        <end position="685"/>
    </location>
</feature>
<feature type="domain" description="Aerotolerance regulator N-terminal" evidence="3">
    <location>
        <begin position="8"/>
        <end position="81"/>
    </location>
</feature>